<keyword evidence="10" id="KW-1185">Reference proteome</keyword>
<dbReference type="NCBIfam" id="NF006739">
    <property type="entry name" value="PRK09267.1-5"/>
    <property type="match status" value="1"/>
</dbReference>
<comment type="caution">
    <text evidence="9">The sequence shown here is derived from an EMBL/GenBank/DDBJ whole genome shotgun (WGS) entry which is preliminary data.</text>
</comment>
<evidence type="ECO:0000256" key="7">
    <source>
        <dbReference type="PIRNR" id="PIRNR038996"/>
    </source>
</evidence>
<dbReference type="Proteomes" id="UP000236725">
    <property type="component" value="Unassembled WGS sequence"/>
</dbReference>
<evidence type="ECO:0000313" key="9">
    <source>
        <dbReference type="EMBL" id="SEF51565.1"/>
    </source>
</evidence>
<comment type="cofactor">
    <cofactor evidence="1 7">
        <name>FMN</name>
        <dbReference type="ChEBI" id="CHEBI:58210"/>
    </cofactor>
</comment>
<dbReference type="Pfam" id="PF00258">
    <property type="entry name" value="Flavodoxin_1"/>
    <property type="match status" value="1"/>
</dbReference>
<dbReference type="PANTHER" id="PTHR42809:SF1">
    <property type="entry name" value="FLAVODOXIN 1"/>
    <property type="match status" value="1"/>
</dbReference>
<dbReference type="AlphaFoldDB" id="A0A8G2F3A7"/>
<proteinExistence type="inferred from homology"/>
<keyword evidence="3 7" id="KW-0813">Transport</keyword>
<evidence type="ECO:0000256" key="4">
    <source>
        <dbReference type="ARBA" id="ARBA00022630"/>
    </source>
</evidence>
<evidence type="ECO:0000313" key="10">
    <source>
        <dbReference type="Proteomes" id="UP000236725"/>
    </source>
</evidence>
<dbReference type="EMBL" id="FNVS01000002">
    <property type="protein sequence ID" value="SEF51565.1"/>
    <property type="molecule type" value="Genomic_DNA"/>
</dbReference>
<evidence type="ECO:0000256" key="1">
    <source>
        <dbReference type="ARBA" id="ARBA00001917"/>
    </source>
</evidence>
<reference evidence="9 10" key="1">
    <citation type="submission" date="2016-10" db="EMBL/GenBank/DDBJ databases">
        <authorList>
            <person name="Varghese N."/>
            <person name="Submissions S."/>
        </authorList>
    </citation>
    <scope>NUCLEOTIDE SEQUENCE [LARGE SCALE GENOMIC DNA]</scope>
    <source>
        <strain evidence="9 10">DSM 29073</strain>
    </source>
</reference>
<accession>A0A8G2F3A7</accession>
<keyword evidence="5 7" id="KW-0288">FMN</keyword>
<protein>
    <recommendedName>
        <fullName evidence="7">Flavodoxin</fullName>
    </recommendedName>
</protein>
<dbReference type="RefSeq" id="WP_103982340.1">
    <property type="nucleotide sequence ID" value="NZ_FNVS01000002.1"/>
</dbReference>
<dbReference type="PROSITE" id="PS50902">
    <property type="entry name" value="FLAVODOXIN_LIKE"/>
    <property type="match status" value="1"/>
</dbReference>
<dbReference type="GO" id="GO:0010181">
    <property type="term" value="F:FMN binding"/>
    <property type="evidence" value="ECO:0007669"/>
    <property type="project" value="UniProtKB-UniRule"/>
</dbReference>
<dbReference type="InterPro" id="IPR008254">
    <property type="entry name" value="Flavodoxin/NO_synth"/>
</dbReference>
<evidence type="ECO:0000256" key="3">
    <source>
        <dbReference type="ARBA" id="ARBA00022448"/>
    </source>
</evidence>
<keyword evidence="4 7" id="KW-0285">Flavoprotein</keyword>
<evidence type="ECO:0000259" key="8">
    <source>
        <dbReference type="PROSITE" id="PS50902"/>
    </source>
</evidence>
<name>A0A8G2F3A7_9BACT</name>
<keyword evidence="6 7" id="KW-0249">Electron transport</keyword>
<feature type="domain" description="Flavodoxin-like" evidence="8">
    <location>
        <begin position="3"/>
        <end position="163"/>
    </location>
</feature>
<evidence type="ECO:0000256" key="5">
    <source>
        <dbReference type="ARBA" id="ARBA00022643"/>
    </source>
</evidence>
<sequence>MKIGLFYATGTHKTASVARKIQQEFGENIADIIPIENASQKDFEAYSHIIAGSSTWFDGELPSYWDEILPELSTLDLSKKKVAIFGLGDQKGYPDNFADGIGILANEFLSRGAILTGETSPEGYTFNQSQALRNGKFLGLVLDIENQPKQTDERIKGWVKQLKEEFKENKTGPEDSFIC</sequence>
<comment type="function">
    <text evidence="7">Low-potential electron donor to a number of redox enzymes.</text>
</comment>
<dbReference type="InterPro" id="IPR029039">
    <property type="entry name" value="Flavoprotein-like_sf"/>
</dbReference>
<comment type="similarity">
    <text evidence="2 7">Belongs to the flavodoxin family.</text>
</comment>
<evidence type="ECO:0000256" key="6">
    <source>
        <dbReference type="ARBA" id="ARBA00022982"/>
    </source>
</evidence>
<dbReference type="PIRSF" id="PIRSF038996">
    <property type="entry name" value="FldA"/>
    <property type="match status" value="1"/>
</dbReference>
<dbReference type="PANTHER" id="PTHR42809">
    <property type="entry name" value="FLAVODOXIN 2"/>
    <property type="match status" value="1"/>
</dbReference>
<organism evidence="9 10">
    <name type="scientific">Parabacteroides chinchillae</name>
    <dbReference type="NCBI Taxonomy" id="871327"/>
    <lineage>
        <taxon>Bacteria</taxon>
        <taxon>Pseudomonadati</taxon>
        <taxon>Bacteroidota</taxon>
        <taxon>Bacteroidia</taxon>
        <taxon>Bacteroidales</taxon>
        <taxon>Tannerellaceae</taxon>
        <taxon>Parabacteroides</taxon>
    </lineage>
</organism>
<dbReference type="Gene3D" id="3.40.50.360">
    <property type="match status" value="1"/>
</dbReference>
<dbReference type="NCBIfam" id="TIGR01752">
    <property type="entry name" value="flav_long"/>
    <property type="match status" value="1"/>
</dbReference>
<dbReference type="SUPFAM" id="SSF52218">
    <property type="entry name" value="Flavoproteins"/>
    <property type="match status" value="1"/>
</dbReference>
<gene>
    <name evidence="9" type="ORF">SAMN05444001_10227</name>
</gene>
<evidence type="ECO:0000256" key="2">
    <source>
        <dbReference type="ARBA" id="ARBA00005267"/>
    </source>
</evidence>
<dbReference type="InterPro" id="IPR010086">
    <property type="entry name" value="Flavodoxin_lc"/>
</dbReference>
<dbReference type="GO" id="GO:0009055">
    <property type="term" value="F:electron transfer activity"/>
    <property type="evidence" value="ECO:0007669"/>
    <property type="project" value="UniProtKB-UniRule"/>
</dbReference>
<dbReference type="InterPro" id="IPR050619">
    <property type="entry name" value="Flavodoxin"/>
</dbReference>